<organism evidence="7 8">
    <name type="scientific">Hevea brasiliensis</name>
    <name type="common">Para rubber tree</name>
    <name type="synonym">Siphonia brasiliensis</name>
    <dbReference type="NCBI Taxonomy" id="3981"/>
    <lineage>
        <taxon>Eukaryota</taxon>
        <taxon>Viridiplantae</taxon>
        <taxon>Streptophyta</taxon>
        <taxon>Embryophyta</taxon>
        <taxon>Tracheophyta</taxon>
        <taxon>Spermatophyta</taxon>
        <taxon>Magnoliopsida</taxon>
        <taxon>eudicotyledons</taxon>
        <taxon>Gunneridae</taxon>
        <taxon>Pentapetalae</taxon>
        <taxon>rosids</taxon>
        <taxon>fabids</taxon>
        <taxon>Malpighiales</taxon>
        <taxon>Euphorbiaceae</taxon>
        <taxon>Crotonoideae</taxon>
        <taxon>Micrandreae</taxon>
        <taxon>Hevea</taxon>
    </lineage>
</organism>
<comment type="similarity">
    <text evidence="2">Belongs to the DNA repair metallo-beta-lactamase (DRMBL) family.</text>
</comment>
<evidence type="ECO:0000256" key="2">
    <source>
        <dbReference type="ARBA" id="ARBA00010304"/>
    </source>
</evidence>
<sequence length="441" mass="49672">MFLFEGNFGNILHTGDCRLTPECLQCFPEKYISKKGREPRCQLDYVFLDCTFGRFHQKLPSKNSASQQVINCIWKHPAAALVYLTCDLLGQEDILAQVSQTFGSKIYVDKAANPECFHALTLTVPQVITQDPSSRFHVFDGFPKLYERAAAKLVEAQANSQPEPLIIRPSAQWYACEEDDSGVESQRKLRFKEAVRDQFGVWHVCYSMHSSREELEWALQLLAPKWVVSTTPSCWAMELDYVRKRSIGTQLTSADPVWKLLDISVEASPAADTLARAIGYSPIVKGAKQISAESQSQPIKVSSSGLLSLSPPSKRPAVTLFGRARLGIQDSNFPPEEKLAFINDQPAQEFAVEEDTAVKHENKSEKKLEICVTEEKCQESVKKHKAASYSPIGSSRNFSETLKNLYRSMNVPVPRPLPSLVELRDANKRNKRRLNFNHTFV</sequence>
<gene>
    <name evidence="7" type="ORF">P3X46_012981</name>
</gene>
<evidence type="ECO:0000256" key="4">
    <source>
        <dbReference type="ARBA" id="ARBA00023204"/>
    </source>
</evidence>
<keyword evidence="5" id="KW-0539">Nucleus</keyword>
<proteinExistence type="inferred from homology"/>
<dbReference type="Gene3D" id="3.40.50.12650">
    <property type="match status" value="1"/>
</dbReference>
<feature type="domain" description="DNA repair metallo-beta-lactamase" evidence="6">
    <location>
        <begin position="126"/>
        <end position="234"/>
    </location>
</feature>
<keyword evidence="4" id="KW-0234">DNA repair</keyword>
<evidence type="ECO:0000256" key="1">
    <source>
        <dbReference type="ARBA" id="ARBA00004123"/>
    </source>
</evidence>
<reference evidence="7" key="1">
    <citation type="journal article" date="2023" name="Plant Biotechnol. J.">
        <title>Chromosome-level wild Hevea brasiliensis genome provides new tools for genomic-assisted breeding and valuable loci to elevate rubber yield.</title>
        <authorList>
            <person name="Cheng H."/>
            <person name="Song X."/>
            <person name="Hu Y."/>
            <person name="Wu T."/>
            <person name="Yang Q."/>
            <person name="An Z."/>
            <person name="Feng S."/>
            <person name="Deng Z."/>
            <person name="Wu W."/>
            <person name="Zeng X."/>
            <person name="Tu M."/>
            <person name="Wang X."/>
            <person name="Huang H."/>
        </authorList>
    </citation>
    <scope>NUCLEOTIDE SEQUENCE</scope>
    <source>
        <strain evidence="7">MT/VB/25A 57/8</strain>
    </source>
</reference>
<accession>A0ABQ9MC30</accession>
<comment type="subcellular location">
    <subcellularLocation>
        <location evidence="1">Nucleus</location>
    </subcellularLocation>
</comment>
<dbReference type="InterPro" id="IPR036866">
    <property type="entry name" value="RibonucZ/Hydroxyglut_hydro"/>
</dbReference>
<evidence type="ECO:0000259" key="6">
    <source>
        <dbReference type="Pfam" id="PF07522"/>
    </source>
</evidence>
<evidence type="ECO:0000256" key="5">
    <source>
        <dbReference type="ARBA" id="ARBA00023242"/>
    </source>
</evidence>
<dbReference type="InterPro" id="IPR011084">
    <property type="entry name" value="DRMBL"/>
</dbReference>
<name>A0ABQ9MC30_HEVBR</name>
<evidence type="ECO:0000313" key="7">
    <source>
        <dbReference type="EMBL" id="KAJ9177809.1"/>
    </source>
</evidence>
<dbReference type="Proteomes" id="UP001174677">
    <property type="component" value="Chromosome 7"/>
</dbReference>
<comment type="caution">
    <text evidence="7">The sequence shown here is derived from an EMBL/GenBank/DDBJ whole genome shotgun (WGS) entry which is preliminary data.</text>
</comment>
<dbReference type="PANTHER" id="PTHR23240:SF31">
    <property type="entry name" value="DNA REPAIR METALLO-BETA-LACTAMASE FAMILY PROTEIN"/>
    <property type="match status" value="1"/>
</dbReference>
<dbReference type="PANTHER" id="PTHR23240">
    <property type="entry name" value="DNA CROSS-LINK REPAIR PROTEIN PSO2/SNM1-RELATED"/>
    <property type="match status" value="1"/>
</dbReference>
<evidence type="ECO:0000256" key="3">
    <source>
        <dbReference type="ARBA" id="ARBA00022763"/>
    </source>
</evidence>
<protein>
    <recommendedName>
        <fullName evidence="6">DNA repair metallo-beta-lactamase domain-containing protein</fullName>
    </recommendedName>
</protein>
<keyword evidence="3" id="KW-0227">DNA damage</keyword>
<dbReference type="Pfam" id="PF07522">
    <property type="entry name" value="DRMBL"/>
    <property type="match status" value="1"/>
</dbReference>
<dbReference type="SUPFAM" id="SSF56281">
    <property type="entry name" value="Metallo-hydrolase/oxidoreductase"/>
    <property type="match status" value="1"/>
</dbReference>
<keyword evidence="8" id="KW-1185">Reference proteome</keyword>
<evidence type="ECO:0000313" key="8">
    <source>
        <dbReference type="Proteomes" id="UP001174677"/>
    </source>
</evidence>
<dbReference type="EMBL" id="JARPOI010000007">
    <property type="protein sequence ID" value="KAJ9177809.1"/>
    <property type="molecule type" value="Genomic_DNA"/>
</dbReference>